<name>A0ABY4U3J3_9SPHN</name>
<dbReference type="Proteomes" id="UP001056619">
    <property type="component" value="Chromosome"/>
</dbReference>
<proteinExistence type="predicted"/>
<gene>
    <name evidence="1" type="ORF">NCF85_08850</name>
</gene>
<dbReference type="RefSeq" id="WP_301641372.1">
    <property type="nucleotide sequence ID" value="NZ_CP098494.1"/>
</dbReference>
<keyword evidence="2" id="KW-1185">Reference proteome</keyword>
<accession>A0ABY4U3J3</accession>
<protein>
    <submittedName>
        <fullName evidence="1">Uncharacterized protein</fullName>
    </submittedName>
</protein>
<reference evidence="1 2" key="1">
    <citation type="submission" date="2022-06" db="EMBL/GenBank/DDBJ databases">
        <authorList>
            <person name="Liu G."/>
        </authorList>
    </citation>
    <scope>NUCLEOTIDE SEQUENCE [LARGE SCALE GENOMIC DNA]</scope>
    <source>
        <strain evidence="1 2">E4</strain>
    </source>
</reference>
<dbReference type="EMBL" id="CP098494">
    <property type="protein sequence ID" value="USA60227.1"/>
    <property type="molecule type" value="Genomic_DNA"/>
</dbReference>
<sequence length="77" mass="8411">MNVQLNPNFLRSVQPLPEGAGTYRATLEAHGLFQTFQFVSRLSPEVHRRLASKPGGIVSSGDLQFEQAQAFSPQSAP</sequence>
<evidence type="ECO:0000313" key="1">
    <source>
        <dbReference type="EMBL" id="USA60227.1"/>
    </source>
</evidence>
<organism evidence="1 2">
    <name type="scientific">Qipengyuania citrea</name>
    <dbReference type="NCBI Taxonomy" id="225971"/>
    <lineage>
        <taxon>Bacteria</taxon>
        <taxon>Pseudomonadati</taxon>
        <taxon>Pseudomonadota</taxon>
        <taxon>Alphaproteobacteria</taxon>
        <taxon>Sphingomonadales</taxon>
        <taxon>Erythrobacteraceae</taxon>
        <taxon>Qipengyuania</taxon>
    </lineage>
</organism>
<evidence type="ECO:0000313" key="2">
    <source>
        <dbReference type="Proteomes" id="UP001056619"/>
    </source>
</evidence>